<gene>
    <name evidence="2" type="ORF">C5Y98_05610</name>
</gene>
<dbReference type="AlphaFoldDB" id="A0A2S8G8B3"/>
<protein>
    <recommendedName>
        <fullName evidence="4">SLA1 homology domain-containing protein</fullName>
    </recommendedName>
</protein>
<sequence length="240" mass="26477">MNVCRSLVTGWLLLFGMNTLLVAGEARTWTDISGNTMVGELLDVTSNHHALLRVDEETVSIPFSIFSKADQTFLKSKQNETQKTPQASSQPSSNEPTDQPPADTSETEKQEIDPQENAGEQKANATSPVITSDNYVPPKSKPELAYFCTNCDHELSASIGVGDHCPHCNVLLEYEEDENGTVTAGKKDIPWYWRTGIRIAATVFVAGLAGLWKMRHLIPLPSSKEPEPYEVPSDVWQKST</sequence>
<accession>A0A2S8G8B3</accession>
<dbReference type="EMBL" id="PUIB01000008">
    <property type="protein sequence ID" value="PQO40695.1"/>
    <property type="molecule type" value="Genomic_DNA"/>
</dbReference>
<dbReference type="Proteomes" id="UP000239388">
    <property type="component" value="Unassembled WGS sequence"/>
</dbReference>
<feature type="compositionally biased region" description="Polar residues" evidence="1">
    <location>
        <begin position="76"/>
        <end position="97"/>
    </location>
</feature>
<organism evidence="2 3">
    <name type="scientific">Blastopirellula marina</name>
    <dbReference type="NCBI Taxonomy" id="124"/>
    <lineage>
        <taxon>Bacteria</taxon>
        <taxon>Pseudomonadati</taxon>
        <taxon>Planctomycetota</taxon>
        <taxon>Planctomycetia</taxon>
        <taxon>Pirellulales</taxon>
        <taxon>Pirellulaceae</taxon>
        <taxon>Blastopirellula</taxon>
    </lineage>
</organism>
<evidence type="ECO:0008006" key="4">
    <source>
        <dbReference type="Google" id="ProtNLM"/>
    </source>
</evidence>
<name>A0A2S8G8B3_9BACT</name>
<dbReference type="Gene3D" id="2.30.30.700">
    <property type="entry name" value="SLA1 homology domain 1"/>
    <property type="match status" value="1"/>
</dbReference>
<proteinExistence type="predicted"/>
<reference evidence="2 3" key="1">
    <citation type="submission" date="2018-02" db="EMBL/GenBank/DDBJ databases">
        <title>Comparative genomes isolates from brazilian mangrove.</title>
        <authorList>
            <person name="Araujo J.E."/>
            <person name="Taketani R.G."/>
            <person name="Silva M.C.P."/>
            <person name="Loureco M.V."/>
            <person name="Andreote F.D."/>
        </authorList>
    </citation>
    <scope>NUCLEOTIDE SEQUENCE [LARGE SCALE GENOMIC DNA]</scope>
    <source>
        <strain evidence="2 3">NAP PRIS-MGV</strain>
    </source>
</reference>
<evidence type="ECO:0000313" key="3">
    <source>
        <dbReference type="Proteomes" id="UP000239388"/>
    </source>
</evidence>
<feature type="compositionally biased region" description="Polar residues" evidence="1">
    <location>
        <begin position="123"/>
        <end position="134"/>
    </location>
</feature>
<dbReference type="OrthoDB" id="290711at2"/>
<feature type="region of interest" description="Disordered" evidence="1">
    <location>
        <begin position="76"/>
        <end position="135"/>
    </location>
</feature>
<comment type="caution">
    <text evidence="2">The sequence shown here is derived from an EMBL/GenBank/DDBJ whole genome shotgun (WGS) entry which is preliminary data.</text>
</comment>
<dbReference type="RefSeq" id="WP_105352376.1">
    <property type="nucleotide sequence ID" value="NZ_PUIB01000008.1"/>
</dbReference>
<evidence type="ECO:0000256" key="1">
    <source>
        <dbReference type="SAM" id="MobiDB-lite"/>
    </source>
</evidence>
<evidence type="ECO:0000313" key="2">
    <source>
        <dbReference type="EMBL" id="PQO40695.1"/>
    </source>
</evidence>